<feature type="compositionally biased region" description="Acidic residues" evidence="1">
    <location>
        <begin position="75"/>
        <end position="85"/>
    </location>
</feature>
<feature type="compositionally biased region" description="Basic residues" evidence="1">
    <location>
        <begin position="489"/>
        <end position="501"/>
    </location>
</feature>
<evidence type="ECO:0000256" key="1">
    <source>
        <dbReference type="SAM" id="MobiDB-lite"/>
    </source>
</evidence>
<dbReference type="EMBL" id="ML211680">
    <property type="protein sequence ID" value="TFK80946.1"/>
    <property type="molecule type" value="Genomic_DNA"/>
</dbReference>
<dbReference type="AlphaFoldDB" id="A0A5C3NTX3"/>
<feature type="compositionally biased region" description="Polar residues" evidence="1">
    <location>
        <begin position="464"/>
        <end position="473"/>
    </location>
</feature>
<feature type="compositionally biased region" description="Polar residues" evidence="1">
    <location>
        <begin position="433"/>
        <end position="446"/>
    </location>
</feature>
<protein>
    <submittedName>
        <fullName evidence="2">Uncharacterized protein</fullName>
    </submittedName>
</protein>
<feature type="compositionally biased region" description="Basic and acidic residues" evidence="1">
    <location>
        <begin position="523"/>
        <end position="535"/>
    </location>
</feature>
<dbReference type="InParanoid" id="A0A5C3NTX3"/>
<evidence type="ECO:0000313" key="2">
    <source>
        <dbReference type="EMBL" id="TFK80946.1"/>
    </source>
</evidence>
<name>A0A5C3NTX3_9APHY</name>
<sequence length="557" mass="61064">MFPNFNLFNNPFAAQQMGGYLNPSMFQMPPMQPGAFSQLQQSMYNNLFGQATQPQQLASGSHYGSSMPSKSAVPDAEDDRLEDADIQSTTRGEKPAAYPVAAQMMEFQQRFGPALQYQPIVPQNGEETFPERDPATGRYHILPRDRKTFKKVPYWTKRDYTQAKRAGNTEGTKPGKEKGKKGPGRLKSNNENVQLLWVHNADGTLIDGETAEFMRSCFRQVWVYMHKQGRLPETWIRDGDLIVAAECYAFVQSMCPQLQLDDGTKWKCKLIASLIYSQWYRQYRAWLKRRAAGERGGATMNDADEQGAALTVTNFFRNQANTEIQAQSAIASEAPCSSGTSHAAEGVQTAAGTRSASPPEMRLLNSDDSFFPGPHALSPPPSSSDDPPAGYPASSPGPAETTELLEQETTDDPLAAVWDRPGASAWPPVDLPRQNTASIVLAQPTSPGAVADVPDDVAPDADGQTASEHQTVDSPSSDTTPSTTTTHAKASKAKKVARKAKAPQEWPPTPSKQQPKAKASRRWKAENPDGDKDAFEAWYKGQKQGPREKYASGWSDA</sequence>
<dbReference type="Proteomes" id="UP000308197">
    <property type="component" value="Unassembled WGS sequence"/>
</dbReference>
<feature type="region of interest" description="Disordered" evidence="1">
    <location>
        <begin position="161"/>
        <end position="188"/>
    </location>
</feature>
<feature type="region of interest" description="Disordered" evidence="1">
    <location>
        <begin position="333"/>
        <end position="557"/>
    </location>
</feature>
<gene>
    <name evidence="2" type="ORF">K466DRAFT_604917</name>
</gene>
<organism evidence="2 3">
    <name type="scientific">Polyporus arcularius HHB13444</name>
    <dbReference type="NCBI Taxonomy" id="1314778"/>
    <lineage>
        <taxon>Eukaryota</taxon>
        <taxon>Fungi</taxon>
        <taxon>Dikarya</taxon>
        <taxon>Basidiomycota</taxon>
        <taxon>Agaricomycotina</taxon>
        <taxon>Agaricomycetes</taxon>
        <taxon>Polyporales</taxon>
        <taxon>Polyporaceae</taxon>
        <taxon>Polyporus</taxon>
    </lineage>
</organism>
<proteinExistence type="predicted"/>
<evidence type="ECO:0000313" key="3">
    <source>
        <dbReference type="Proteomes" id="UP000308197"/>
    </source>
</evidence>
<feature type="region of interest" description="Disordered" evidence="1">
    <location>
        <begin position="55"/>
        <end position="95"/>
    </location>
</feature>
<dbReference type="STRING" id="1314778.A0A5C3NTX3"/>
<feature type="compositionally biased region" description="Polar residues" evidence="1">
    <location>
        <begin position="55"/>
        <end position="69"/>
    </location>
</feature>
<feature type="compositionally biased region" description="Low complexity" evidence="1">
    <location>
        <begin position="383"/>
        <end position="402"/>
    </location>
</feature>
<reference evidence="2 3" key="1">
    <citation type="journal article" date="2019" name="Nat. Ecol. Evol.">
        <title>Megaphylogeny resolves global patterns of mushroom evolution.</title>
        <authorList>
            <person name="Varga T."/>
            <person name="Krizsan K."/>
            <person name="Foldi C."/>
            <person name="Dima B."/>
            <person name="Sanchez-Garcia M."/>
            <person name="Sanchez-Ramirez S."/>
            <person name="Szollosi G.J."/>
            <person name="Szarkandi J.G."/>
            <person name="Papp V."/>
            <person name="Albert L."/>
            <person name="Andreopoulos W."/>
            <person name="Angelini C."/>
            <person name="Antonin V."/>
            <person name="Barry K.W."/>
            <person name="Bougher N.L."/>
            <person name="Buchanan P."/>
            <person name="Buyck B."/>
            <person name="Bense V."/>
            <person name="Catcheside P."/>
            <person name="Chovatia M."/>
            <person name="Cooper J."/>
            <person name="Damon W."/>
            <person name="Desjardin D."/>
            <person name="Finy P."/>
            <person name="Geml J."/>
            <person name="Haridas S."/>
            <person name="Hughes K."/>
            <person name="Justo A."/>
            <person name="Karasinski D."/>
            <person name="Kautmanova I."/>
            <person name="Kiss B."/>
            <person name="Kocsube S."/>
            <person name="Kotiranta H."/>
            <person name="LaButti K.M."/>
            <person name="Lechner B.E."/>
            <person name="Liimatainen K."/>
            <person name="Lipzen A."/>
            <person name="Lukacs Z."/>
            <person name="Mihaltcheva S."/>
            <person name="Morgado L.N."/>
            <person name="Niskanen T."/>
            <person name="Noordeloos M.E."/>
            <person name="Ohm R.A."/>
            <person name="Ortiz-Santana B."/>
            <person name="Ovrebo C."/>
            <person name="Racz N."/>
            <person name="Riley R."/>
            <person name="Savchenko A."/>
            <person name="Shiryaev A."/>
            <person name="Soop K."/>
            <person name="Spirin V."/>
            <person name="Szebenyi C."/>
            <person name="Tomsovsky M."/>
            <person name="Tulloss R.E."/>
            <person name="Uehling J."/>
            <person name="Grigoriev I.V."/>
            <person name="Vagvolgyi C."/>
            <person name="Papp T."/>
            <person name="Martin F.M."/>
            <person name="Miettinen O."/>
            <person name="Hibbett D.S."/>
            <person name="Nagy L.G."/>
        </authorList>
    </citation>
    <scope>NUCLEOTIDE SEQUENCE [LARGE SCALE GENOMIC DNA]</scope>
    <source>
        <strain evidence="2 3">HHB13444</strain>
    </source>
</reference>
<feature type="compositionally biased region" description="Low complexity" evidence="1">
    <location>
        <begin position="474"/>
        <end position="488"/>
    </location>
</feature>
<keyword evidence="3" id="KW-1185">Reference proteome</keyword>
<accession>A0A5C3NTX3</accession>